<proteinExistence type="predicted"/>
<dbReference type="EMBL" id="BBSA01000001">
    <property type="protein sequence ID" value="GAM60048.1"/>
    <property type="molecule type" value="Genomic_DNA"/>
</dbReference>
<feature type="region of interest" description="Disordered" evidence="3">
    <location>
        <begin position="1"/>
        <end position="30"/>
    </location>
</feature>
<evidence type="ECO:0000313" key="6">
    <source>
        <dbReference type="Proteomes" id="UP000031670"/>
    </source>
</evidence>
<gene>
    <name evidence="5" type="ORF">JCM19232_381</name>
</gene>
<sequence length="145" mass="15963">MIKHRLMNMIQQDEPPKDSSSESNKERAHMSDSLIDTQVLDQMVADTSAEVLPMLIDAFLEESATRMSEIESALTTQDVKLLEFESHTLGSTALAMGARSLGNLSRAVEAHCINGQLEQAFSKGANLPPLLIQTRDALEEHKNSL</sequence>
<keyword evidence="5" id="KW-0808">Transferase</keyword>
<dbReference type="Proteomes" id="UP000031670">
    <property type="component" value="Unassembled WGS sequence"/>
</dbReference>
<keyword evidence="2" id="KW-0597">Phosphoprotein</keyword>
<dbReference type="SUPFAM" id="SSF47226">
    <property type="entry name" value="Histidine-containing phosphotransfer domain, HPT domain"/>
    <property type="match status" value="1"/>
</dbReference>
<dbReference type="PROSITE" id="PS50894">
    <property type="entry name" value="HPT"/>
    <property type="match status" value="1"/>
</dbReference>
<keyword evidence="1" id="KW-0902">Two-component regulatory system</keyword>
<name>A0A0B8PA37_9VIBR</name>
<evidence type="ECO:0000256" key="1">
    <source>
        <dbReference type="ARBA" id="ARBA00023012"/>
    </source>
</evidence>
<protein>
    <submittedName>
        <fullName evidence="5">Signal transduction histidine kinase sypF</fullName>
    </submittedName>
</protein>
<keyword evidence="5" id="KW-0418">Kinase</keyword>
<reference evidence="5 6" key="1">
    <citation type="submission" date="2015-01" db="EMBL/GenBank/DDBJ databases">
        <title>Vibrio sp. C5 JCM 19232 whole genome shotgun sequence.</title>
        <authorList>
            <person name="Sawabe T."/>
            <person name="Meirelles P."/>
            <person name="Feng G."/>
            <person name="Sayaka M."/>
            <person name="Hattori M."/>
            <person name="Ohkuma M."/>
        </authorList>
    </citation>
    <scope>NUCLEOTIDE SEQUENCE [LARGE SCALE GENOMIC DNA]</scope>
    <source>
        <strain evidence="5 6">JCM19232</strain>
    </source>
</reference>
<dbReference type="GO" id="GO:0000160">
    <property type="term" value="P:phosphorelay signal transduction system"/>
    <property type="evidence" value="ECO:0007669"/>
    <property type="project" value="UniProtKB-KW"/>
</dbReference>
<dbReference type="Gene3D" id="1.20.120.160">
    <property type="entry name" value="HPT domain"/>
    <property type="match status" value="1"/>
</dbReference>
<dbReference type="GO" id="GO:0004672">
    <property type="term" value="F:protein kinase activity"/>
    <property type="evidence" value="ECO:0007669"/>
    <property type="project" value="UniProtKB-ARBA"/>
</dbReference>
<dbReference type="InterPro" id="IPR036641">
    <property type="entry name" value="HPT_dom_sf"/>
</dbReference>
<evidence type="ECO:0000313" key="5">
    <source>
        <dbReference type="EMBL" id="GAM60048.1"/>
    </source>
</evidence>
<evidence type="ECO:0000256" key="2">
    <source>
        <dbReference type="PROSITE-ProRule" id="PRU00110"/>
    </source>
</evidence>
<dbReference type="Pfam" id="PF01627">
    <property type="entry name" value="Hpt"/>
    <property type="match status" value="1"/>
</dbReference>
<evidence type="ECO:0000256" key="3">
    <source>
        <dbReference type="SAM" id="MobiDB-lite"/>
    </source>
</evidence>
<reference evidence="5 6" key="2">
    <citation type="submission" date="2015-01" db="EMBL/GenBank/DDBJ databases">
        <authorList>
            <consortium name="NBRP consortium"/>
            <person name="Sawabe T."/>
            <person name="Meirelles P."/>
            <person name="Feng G."/>
            <person name="Sayaka M."/>
            <person name="Hattori M."/>
            <person name="Ohkuma M."/>
        </authorList>
    </citation>
    <scope>NUCLEOTIDE SEQUENCE [LARGE SCALE GENOMIC DNA]</scope>
    <source>
        <strain evidence="5 6">JCM19232</strain>
    </source>
</reference>
<comment type="caution">
    <text evidence="5">The sequence shown here is derived from an EMBL/GenBank/DDBJ whole genome shotgun (WGS) entry which is preliminary data.</text>
</comment>
<evidence type="ECO:0000259" key="4">
    <source>
        <dbReference type="PROSITE" id="PS50894"/>
    </source>
</evidence>
<feature type="modified residue" description="Phosphohistidine" evidence="2">
    <location>
        <position position="87"/>
    </location>
</feature>
<dbReference type="InterPro" id="IPR008207">
    <property type="entry name" value="Sig_transdc_His_kin_Hpt_dom"/>
</dbReference>
<feature type="compositionally biased region" description="Basic and acidic residues" evidence="3">
    <location>
        <begin position="14"/>
        <end position="30"/>
    </location>
</feature>
<accession>A0A0B8PA37</accession>
<dbReference type="AlphaFoldDB" id="A0A0B8PA37"/>
<feature type="domain" description="HPt" evidence="4">
    <location>
        <begin position="48"/>
        <end position="145"/>
    </location>
</feature>
<organism evidence="5 6">
    <name type="scientific">Vibrio ishigakensis</name>
    <dbReference type="NCBI Taxonomy" id="1481914"/>
    <lineage>
        <taxon>Bacteria</taxon>
        <taxon>Pseudomonadati</taxon>
        <taxon>Pseudomonadota</taxon>
        <taxon>Gammaproteobacteria</taxon>
        <taxon>Vibrionales</taxon>
        <taxon>Vibrionaceae</taxon>
        <taxon>Vibrio</taxon>
    </lineage>
</organism>